<accession>A0A7C4TGQ0</accession>
<proteinExistence type="predicted"/>
<dbReference type="EMBL" id="DTGZ01000092">
    <property type="protein sequence ID" value="HGV97605.1"/>
    <property type="molecule type" value="Genomic_DNA"/>
</dbReference>
<name>A0A7C4TGQ0_UNCW3</name>
<evidence type="ECO:0008006" key="2">
    <source>
        <dbReference type="Google" id="ProtNLM"/>
    </source>
</evidence>
<gene>
    <name evidence="1" type="ORF">ENV60_04850</name>
</gene>
<dbReference type="AlphaFoldDB" id="A0A7C4TGQ0"/>
<evidence type="ECO:0000313" key="1">
    <source>
        <dbReference type="EMBL" id="HGV97605.1"/>
    </source>
</evidence>
<sequence>MIFVTTLDVIPGKAEKLLQAIQEIKIPEDIKVREFLSLFGKPDFTLIFEAPDEEKAMNFIVKFVAYAVPKTSLAVPVEYTR</sequence>
<protein>
    <recommendedName>
        <fullName evidence="2">Lrp/AsnC family transcriptional regulator</fullName>
    </recommendedName>
</protein>
<organism evidence="1">
    <name type="scientific">candidate division WOR-3 bacterium</name>
    <dbReference type="NCBI Taxonomy" id="2052148"/>
    <lineage>
        <taxon>Bacteria</taxon>
        <taxon>Bacteria division WOR-3</taxon>
    </lineage>
</organism>
<comment type="caution">
    <text evidence="1">The sequence shown here is derived from an EMBL/GenBank/DDBJ whole genome shotgun (WGS) entry which is preliminary data.</text>
</comment>
<reference evidence="1" key="1">
    <citation type="journal article" date="2020" name="mSystems">
        <title>Genome- and Community-Level Interaction Insights into Carbon Utilization and Element Cycling Functions of Hydrothermarchaeota in Hydrothermal Sediment.</title>
        <authorList>
            <person name="Zhou Z."/>
            <person name="Liu Y."/>
            <person name="Xu W."/>
            <person name="Pan J."/>
            <person name="Luo Z.H."/>
            <person name="Li M."/>
        </authorList>
    </citation>
    <scope>NUCLEOTIDE SEQUENCE [LARGE SCALE GENOMIC DNA]</scope>
    <source>
        <strain evidence="1">SpSt-774</strain>
    </source>
</reference>